<dbReference type="Proteomes" id="UP000054624">
    <property type="component" value="Unassembled WGS sequence"/>
</dbReference>
<dbReference type="STRING" id="1777137.AWB76_07173"/>
<organism evidence="1 2">
    <name type="scientific">Caballeronia temeraria</name>
    <dbReference type="NCBI Taxonomy" id="1777137"/>
    <lineage>
        <taxon>Bacteria</taxon>
        <taxon>Pseudomonadati</taxon>
        <taxon>Pseudomonadota</taxon>
        <taxon>Betaproteobacteria</taxon>
        <taxon>Burkholderiales</taxon>
        <taxon>Burkholderiaceae</taxon>
        <taxon>Caballeronia</taxon>
    </lineage>
</organism>
<evidence type="ECO:0000313" key="2">
    <source>
        <dbReference type="Proteomes" id="UP000054624"/>
    </source>
</evidence>
<gene>
    <name evidence="1" type="ORF">AWB76_07173</name>
</gene>
<evidence type="ECO:0008006" key="3">
    <source>
        <dbReference type="Google" id="ProtNLM"/>
    </source>
</evidence>
<name>A0A158DN83_9BURK</name>
<dbReference type="AlphaFoldDB" id="A0A158DN83"/>
<sequence length="69" mass="7835">MKLTGDRNQCPCCSELFNSTAAFEKHRRGDFGNEENPRRCLTPMQMMAQGMATNADGFWVTKLNTRTFA</sequence>
<evidence type="ECO:0000313" key="1">
    <source>
        <dbReference type="EMBL" id="SAK95666.1"/>
    </source>
</evidence>
<protein>
    <recommendedName>
        <fullName evidence="3">C2H2-type domain-containing protein</fullName>
    </recommendedName>
</protein>
<reference evidence="2" key="1">
    <citation type="submission" date="2016-01" db="EMBL/GenBank/DDBJ databases">
        <authorList>
            <person name="Peeters Charlotte."/>
        </authorList>
    </citation>
    <scope>NUCLEOTIDE SEQUENCE [LARGE SCALE GENOMIC DNA]</scope>
</reference>
<dbReference type="OrthoDB" id="9135490at2"/>
<dbReference type="EMBL" id="FCOI02000046">
    <property type="protein sequence ID" value="SAK95666.1"/>
    <property type="molecule type" value="Genomic_DNA"/>
</dbReference>
<accession>A0A158DN83</accession>
<proteinExistence type="predicted"/>
<keyword evidence="2" id="KW-1185">Reference proteome</keyword>
<dbReference type="RefSeq" id="WP_061164708.1">
    <property type="nucleotide sequence ID" value="NZ_FCOI02000046.1"/>
</dbReference>